<evidence type="ECO:0000256" key="4">
    <source>
        <dbReference type="ARBA" id="ARBA00022519"/>
    </source>
</evidence>
<protein>
    <recommendedName>
        <fullName evidence="9">Type II secretion system protein GspF domain-containing protein</fullName>
    </recommendedName>
</protein>
<dbReference type="PRINTS" id="PR00812">
    <property type="entry name" value="BCTERIALGSPF"/>
</dbReference>
<evidence type="ECO:0000313" key="11">
    <source>
        <dbReference type="Proteomes" id="UP000176317"/>
    </source>
</evidence>
<gene>
    <name evidence="10" type="ORF">A2164_03065</name>
</gene>
<keyword evidence="6 8" id="KW-1133">Transmembrane helix</keyword>
<keyword evidence="4" id="KW-0997">Cell inner membrane</keyword>
<reference evidence="10 11" key="1">
    <citation type="journal article" date="2016" name="Nat. Commun.">
        <title>Thousands of microbial genomes shed light on interconnected biogeochemical processes in an aquifer system.</title>
        <authorList>
            <person name="Anantharaman K."/>
            <person name="Brown C.T."/>
            <person name="Hug L.A."/>
            <person name="Sharon I."/>
            <person name="Castelle C.J."/>
            <person name="Probst A.J."/>
            <person name="Thomas B.C."/>
            <person name="Singh A."/>
            <person name="Wilkins M.J."/>
            <person name="Karaoz U."/>
            <person name="Brodie E.L."/>
            <person name="Williams K.H."/>
            <person name="Hubbard S.S."/>
            <person name="Banfield J.F."/>
        </authorList>
    </citation>
    <scope>NUCLEOTIDE SEQUENCE [LARGE SCALE GENOMIC DNA]</scope>
</reference>
<name>A0A1F5G1F6_9BACT</name>
<feature type="transmembrane region" description="Helical" evidence="8">
    <location>
        <begin position="313"/>
        <end position="339"/>
    </location>
</feature>
<keyword evidence="3" id="KW-1003">Cell membrane</keyword>
<dbReference type="EMBL" id="MFAT01000059">
    <property type="protein sequence ID" value="OGD85667.1"/>
    <property type="molecule type" value="Genomic_DNA"/>
</dbReference>
<comment type="caution">
    <text evidence="10">The sequence shown here is derived from an EMBL/GenBank/DDBJ whole genome shotgun (WGS) entry which is preliminary data.</text>
</comment>
<evidence type="ECO:0000256" key="5">
    <source>
        <dbReference type="ARBA" id="ARBA00022692"/>
    </source>
</evidence>
<accession>A0A1F5G1F6</accession>
<evidence type="ECO:0000256" key="2">
    <source>
        <dbReference type="ARBA" id="ARBA00005745"/>
    </source>
</evidence>
<dbReference type="InterPro" id="IPR018076">
    <property type="entry name" value="T2SS_GspF_dom"/>
</dbReference>
<evidence type="ECO:0000256" key="8">
    <source>
        <dbReference type="SAM" id="Phobius"/>
    </source>
</evidence>
<keyword evidence="7 8" id="KW-0472">Membrane</keyword>
<proteinExistence type="inferred from homology"/>
<comment type="subcellular location">
    <subcellularLocation>
        <location evidence="1">Cell inner membrane</location>
        <topology evidence="1">Multi-pass membrane protein</topology>
    </subcellularLocation>
</comment>
<evidence type="ECO:0000313" key="10">
    <source>
        <dbReference type="EMBL" id="OGD85667.1"/>
    </source>
</evidence>
<organism evidence="10 11">
    <name type="scientific">Candidatus Curtissbacteria bacterium RBG_13_35_7</name>
    <dbReference type="NCBI Taxonomy" id="1797705"/>
    <lineage>
        <taxon>Bacteria</taxon>
        <taxon>Candidatus Curtissiibacteriota</taxon>
    </lineage>
</organism>
<evidence type="ECO:0000256" key="7">
    <source>
        <dbReference type="ARBA" id="ARBA00023136"/>
    </source>
</evidence>
<feature type="transmembrane region" description="Helical" evidence="8">
    <location>
        <begin position="167"/>
        <end position="185"/>
    </location>
</feature>
<dbReference type="Proteomes" id="UP000176317">
    <property type="component" value="Unassembled WGS sequence"/>
</dbReference>
<sequence length="348" mass="38718">MKSLSLSSQDRLNIIDTLATFLTSGIPILEAVESLSEESKGNTQQILKILMDDLNQGKTIAYSFARHPKAFDPITVNLIKAAEEAGTLETTLKDLTKSIQKDIDFLGSVKGSLLYPVLVLIVLFAVIILNLFFVIPRISKVFSRLKVQIPLPTKILIVTSNFVNNNLIFLIVGLIIFIVLIIVIFKTKKTIITNFIYSLPVISKLVIEIDIARFTHSMSLLLKSGIPINEALKLSRDVTNKKEMQTLIIKAEEVVISGKTLSSAFKRFRQLIPGFVIRITEAGEKSGTLEKSLQELSEQFEKRVSNRLKTMTLLIEPILLVFVGLLVGALMLAIIAPIYNLIGQINTR</sequence>
<evidence type="ECO:0000256" key="3">
    <source>
        <dbReference type="ARBA" id="ARBA00022475"/>
    </source>
</evidence>
<dbReference type="PANTHER" id="PTHR30012:SF0">
    <property type="entry name" value="TYPE II SECRETION SYSTEM PROTEIN F-RELATED"/>
    <property type="match status" value="1"/>
</dbReference>
<evidence type="ECO:0000256" key="6">
    <source>
        <dbReference type="ARBA" id="ARBA00022989"/>
    </source>
</evidence>
<comment type="similarity">
    <text evidence="2">Belongs to the GSP F family.</text>
</comment>
<dbReference type="InterPro" id="IPR003004">
    <property type="entry name" value="GspF/PilC"/>
</dbReference>
<dbReference type="GO" id="GO:0005886">
    <property type="term" value="C:plasma membrane"/>
    <property type="evidence" value="ECO:0007669"/>
    <property type="project" value="UniProtKB-SubCell"/>
</dbReference>
<feature type="domain" description="Type II secretion system protein GspF" evidence="9">
    <location>
        <begin position="214"/>
        <end position="337"/>
    </location>
</feature>
<dbReference type="Gene3D" id="1.20.81.30">
    <property type="entry name" value="Type II secretion system (T2SS), domain F"/>
    <property type="match status" value="2"/>
</dbReference>
<dbReference type="PANTHER" id="PTHR30012">
    <property type="entry name" value="GENERAL SECRETION PATHWAY PROTEIN"/>
    <property type="match status" value="1"/>
</dbReference>
<evidence type="ECO:0000259" key="9">
    <source>
        <dbReference type="Pfam" id="PF00482"/>
    </source>
</evidence>
<dbReference type="FunFam" id="1.20.81.30:FF:000001">
    <property type="entry name" value="Type II secretion system protein F"/>
    <property type="match status" value="1"/>
</dbReference>
<keyword evidence="5 8" id="KW-0812">Transmembrane</keyword>
<evidence type="ECO:0000256" key="1">
    <source>
        <dbReference type="ARBA" id="ARBA00004429"/>
    </source>
</evidence>
<dbReference type="Pfam" id="PF00482">
    <property type="entry name" value="T2SSF"/>
    <property type="match status" value="2"/>
</dbReference>
<feature type="domain" description="Type II secretion system protein GspF" evidence="9">
    <location>
        <begin position="15"/>
        <end position="136"/>
    </location>
</feature>
<dbReference type="AlphaFoldDB" id="A0A1F5G1F6"/>
<dbReference type="InterPro" id="IPR042094">
    <property type="entry name" value="T2SS_GspF_sf"/>
</dbReference>
<feature type="transmembrane region" description="Helical" evidence="8">
    <location>
        <begin position="113"/>
        <end position="135"/>
    </location>
</feature>